<dbReference type="RefSeq" id="WP_379944080.1">
    <property type="nucleotide sequence ID" value="NZ_JBHTIB010000035.1"/>
</dbReference>
<dbReference type="PANTHER" id="PTHR32182:SF22">
    <property type="entry name" value="ATP-DEPENDENT ENDONUCLEASE, OLD FAMILY-RELATED"/>
    <property type="match status" value="1"/>
</dbReference>
<reference evidence="4" key="1">
    <citation type="journal article" date="2019" name="Int. J. Syst. Evol. Microbiol.">
        <title>The Global Catalogue of Microorganisms (GCM) 10K type strain sequencing project: providing services to taxonomists for standard genome sequencing and annotation.</title>
        <authorList>
            <consortium name="The Broad Institute Genomics Platform"/>
            <consortium name="The Broad Institute Genome Sequencing Center for Infectious Disease"/>
            <person name="Wu L."/>
            <person name="Ma J."/>
        </authorList>
    </citation>
    <scope>NUCLEOTIDE SEQUENCE [LARGE SCALE GENOMIC DNA]</scope>
    <source>
        <strain evidence="4">CCUG 60529</strain>
    </source>
</reference>
<evidence type="ECO:0000256" key="1">
    <source>
        <dbReference type="SAM" id="Coils"/>
    </source>
</evidence>
<organism evidence="3 4">
    <name type="scientific">Mariniflexile aquimaris</name>
    <dbReference type="NCBI Taxonomy" id="881009"/>
    <lineage>
        <taxon>Bacteria</taxon>
        <taxon>Pseudomonadati</taxon>
        <taxon>Bacteroidota</taxon>
        <taxon>Flavobacteriia</taxon>
        <taxon>Flavobacteriales</taxon>
        <taxon>Flavobacteriaceae</taxon>
        <taxon>Mariniflexile</taxon>
    </lineage>
</organism>
<feature type="domain" description="Protein CR006 P-loop" evidence="2">
    <location>
        <begin position="10"/>
        <end position="740"/>
    </location>
</feature>
<name>A0ABW3BWJ2_9FLAO</name>
<dbReference type="PANTHER" id="PTHR32182">
    <property type="entry name" value="DNA REPLICATION AND REPAIR PROTEIN RECF"/>
    <property type="match status" value="1"/>
</dbReference>
<sequence>MIESILLKNIASYDQNGIEITDLKKVNFFFGANGSGKSTIAKYLYNLSKNATDRVDDFNDCSNSGYDQANQQILVYDENFVDENFNRNSVLKGVFSLNQTNDSIDRQIALKQTEIQNLTDNKERKETLKQRILDNKEQKKTELLNFCWTKRNNFSSFSKLSLGFSGSKQNHLQQLKTVLETLPSTILSISELTTSYNELYEKEILEIKTTISSTLYKDIRQLEIELKPLLSEVIVGNEDVNIDALIKILNSRSWVETGINFLNQVDTTCPFCQKETIDQNLRTQFNQYFDETSKQQIQLIENLLIEYRAKTASFLENILAIQNVFNPNNLVSNVYIQLQELFTNNISEVDLKIKNSNERKDIISVNTVKESLSTIISSIKANNKSLLELDQNKRNLISKIWQFMAKKCQTKIEEFETKESKYQSINTLANQIIDGYNTDSTNLKLEIETLRSQTINTQDAVDNINLILKNSGFESFEIKEKELVNNISQYYLKRPNDNSENQIFKTLSEGEKSFISFLYFYQLCIGTDDIQNNSTKKKIIVIDDPVSSLDSQALFVISSLIHQLILRKANDNRSNRMLLKNENISQVYIFTHNLYFYKEVSFDKRPMCTDFWHYKITKTNNNTSISGQYKKSITDDYALLWETIKELKGNLPEDSNLNVLIANSMRRIIESYVHFIGIGNDAWSSILDDDRQSPEYYLKYAFVASINDESHKVTALDGVYYQKVSSEQPQLLFDVFENIFSNIGREHYEMMMGE</sequence>
<accession>A0ABW3BWJ2</accession>
<dbReference type="Pfam" id="PF13166">
    <property type="entry name" value="AAA_13"/>
    <property type="match status" value="1"/>
</dbReference>
<dbReference type="InterPro" id="IPR027417">
    <property type="entry name" value="P-loop_NTPase"/>
</dbReference>
<dbReference type="InterPro" id="IPR026866">
    <property type="entry name" value="CR006_AAA"/>
</dbReference>
<dbReference type="Gene3D" id="3.40.50.300">
    <property type="entry name" value="P-loop containing nucleotide triphosphate hydrolases"/>
    <property type="match status" value="2"/>
</dbReference>
<feature type="coiled-coil region" evidence="1">
    <location>
        <begin position="101"/>
        <end position="135"/>
    </location>
</feature>
<evidence type="ECO:0000313" key="3">
    <source>
        <dbReference type="EMBL" id="MFD0837385.1"/>
    </source>
</evidence>
<keyword evidence="4" id="KW-1185">Reference proteome</keyword>
<proteinExistence type="predicted"/>
<gene>
    <name evidence="3" type="ORF">ACFQ0I_16520</name>
</gene>
<dbReference type="EMBL" id="JBHTIB010000035">
    <property type="protein sequence ID" value="MFD0837385.1"/>
    <property type="molecule type" value="Genomic_DNA"/>
</dbReference>
<evidence type="ECO:0000313" key="4">
    <source>
        <dbReference type="Proteomes" id="UP001597011"/>
    </source>
</evidence>
<keyword evidence="1" id="KW-0175">Coiled coil</keyword>
<dbReference type="SUPFAM" id="SSF52540">
    <property type="entry name" value="P-loop containing nucleoside triphosphate hydrolases"/>
    <property type="match status" value="1"/>
</dbReference>
<protein>
    <submittedName>
        <fullName evidence="3">AAA family ATPase</fullName>
    </submittedName>
</protein>
<dbReference type="Proteomes" id="UP001597011">
    <property type="component" value="Unassembled WGS sequence"/>
</dbReference>
<evidence type="ECO:0000259" key="2">
    <source>
        <dbReference type="Pfam" id="PF13166"/>
    </source>
</evidence>
<comment type="caution">
    <text evidence="3">The sequence shown here is derived from an EMBL/GenBank/DDBJ whole genome shotgun (WGS) entry which is preliminary data.</text>
</comment>